<dbReference type="Proteomes" id="UP000694044">
    <property type="component" value="Unassembled WGS sequence"/>
</dbReference>
<organism evidence="2 3">
    <name type="scientific">Phytophthora pseudosyringae</name>
    <dbReference type="NCBI Taxonomy" id="221518"/>
    <lineage>
        <taxon>Eukaryota</taxon>
        <taxon>Sar</taxon>
        <taxon>Stramenopiles</taxon>
        <taxon>Oomycota</taxon>
        <taxon>Peronosporomycetes</taxon>
        <taxon>Peronosporales</taxon>
        <taxon>Peronosporaceae</taxon>
        <taxon>Phytophthora</taxon>
    </lineage>
</organism>
<protein>
    <submittedName>
        <fullName evidence="2">Uncharacterized protein</fullName>
    </submittedName>
</protein>
<dbReference type="AlphaFoldDB" id="A0A8T1WAP1"/>
<feature type="compositionally biased region" description="Basic and acidic residues" evidence="1">
    <location>
        <begin position="336"/>
        <end position="346"/>
    </location>
</feature>
<feature type="region of interest" description="Disordered" evidence="1">
    <location>
        <begin position="579"/>
        <end position="604"/>
    </location>
</feature>
<dbReference type="OrthoDB" id="74759at2759"/>
<feature type="compositionally biased region" description="Basic residues" evidence="1">
    <location>
        <begin position="47"/>
        <end position="56"/>
    </location>
</feature>
<sequence>MLAHEAVKTANMFSSLTKTSSVGGSSSSTASGSGTPTSSTTSSTTKSKSKKKKKKSSTNTNNSENHSAVGDNTSCSAEPAENPSQLPLAKRLEVAAAIPDTHAALVGLLGWSRLYVHTETILTFFQSDALPLLLGNVLRSPPAAAVLDNLDALLANCLSVERSAETTDAVGAAPHRQMAGEVVAAVRAIADQLQGAVEDAEDVDAEADRAAKSLSRLVRAHALSLHGVALDSPLTKDVQALEGRLAQMTRADEAVCGQTIRESFQRRDLRSDALSLHETRLKKLTKLVEERVRSAEQQHEEEGEVDGDEESPEEEEEEDTHTAEDEALMQEVTKSLQERQDRKDAELAPLRQRKTAASAEVQTLREKQEELEAQLRAVKSELQRAVGEQHQADEEMRAVEERFIADTARFRAEHQHVTRRFSRAQRRRVITTEVSRVGNEVRQARLAHSQVHALRAKQTACASQLLEASLNYFESELPCVKFMMSRVEENEAKLAPMRGEIASYRALGVSAVAAELESKAAEMGAHVEEDRNCLSALRKRDEELLRSMRRILTDPSLREALGGVEERIKHESQRMVDYVSKLYEESDSPPAEATSDDAKSNGEK</sequence>
<accession>A0A8T1WAP1</accession>
<dbReference type="EMBL" id="JAGDFM010000046">
    <property type="protein sequence ID" value="KAG7389324.1"/>
    <property type="molecule type" value="Genomic_DNA"/>
</dbReference>
<evidence type="ECO:0000256" key="1">
    <source>
        <dbReference type="SAM" id="MobiDB-lite"/>
    </source>
</evidence>
<proteinExistence type="predicted"/>
<feature type="compositionally biased region" description="Acidic residues" evidence="1">
    <location>
        <begin position="301"/>
        <end position="319"/>
    </location>
</feature>
<gene>
    <name evidence="2" type="ORF">PHYPSEUDO_010659</name>
</gene>
<reference evidence="2" key="1">
    <citation type="submission" date="2021-02" db="EMBL/GenBank/DDBJ databases">
        <authorList>
            <person name="Palmer J.M."/>
        </authorList>
    </citation>
    <scope>NUCLEOTIDE SEQUENCE</scope>
    <source>
        <strain evidence="2">SCRP734</strain>
    </source>
</reference>
<evidence type="ECO:0000313" key="2">
    <source>
        <dbReference type="EMBL" id="KAG7389324.1"/>
    </source>
</evidence>
<evidence type="ECO:0000313" key="3">
    <source>
        <dbReference type="Proteomes" id="UP000694044"/>
    </source>
</evidence>
<feature type="region of interest" description="Disordered" evidence="1">
    <location>
        <begin position="292"/>
        <end position="363"/>
    </location>
</feature>
<feature type="compositionally biased region" description="Low complexity" evidence="1">
    <location>
        <begin position="14"/>
        <end position="46"/>
    </location>
</feature>
<keyword evidence="3" id="KW-1185">Reference proteome</keyword>
<name>A0A8T1WAP1_9STRA</name>
<feature type="region of interest" description="Disordered" evidence="1">
    <location>
        <begin position="1"/>
        <end position="84"/>
    </location>
</feature>
<feature type="compositionally biased region" description="Polar residues" evidence="1">
    <location>
        <begin position="64"/>
        <end position="76"/>
    </location>
</feature>
<comment type="caution">
    <text evidence="2">The sequence shown here is derived from an EMBL/GenBank/DDBJ whole genome shotgun (WGS) entry which is preliminary data.</text>
</comment>